<sequence>MDNKGKHVRVFHQPPHKRTRTSAAATPAQGKLAASTSTPPTMLSAVTQATPHRPPTVLGSSYVSDPTCHDKIPSTLKASLSRIVREKRRLYLLFKRNPHLRLFFMSSYQQTLTKLTAKSNRLHRRIKLLNGRKKIIGCQTIEPFTLGHPDCVCQFCGAIMWRQESTFATRNHKTPKFTLCCMEGKVKLPPIKQPPPFLKWLLESDHNLAKHFREFIRAYNAVFSFTSMGGKVDHSVNHGRGPYVFCVGGQIYHHIGSLLP</sequence>
<name>A0AAV0GSV3_9ROSI</name>
<evidence type="ECO:0000256" key="1">
    <source>
        <dbReference type="SAM" id="MobiDB-lite"/>
    </source>
</evidence>
<organism evidence="2 3">
    <name type="scientific">Linum tenue</name>
    <dbReference type="NCBI Taxonomy" id="586396"/>
    <lineage>
        <taxon>Eukaryota</taxon>
        <taxon>Viridiplantae</taxon>
        <taxon>Streptophyta</taxon>
        <taxon>Embryophyta</taxon>
        <taxon>Tracheophyta</taxon>
        <taxon>Spermatophyta</taxon>
        <taxon>Magnoliopsida</taxon>
        <taxon>eudicotyledons</taxon>
        <taxon>Gunneridae</taxon>
        <taxon>Pentapetalae</taxon>
        <taxon>rosids</taxon>
        <taxon>fabids</taxon>
        <taxon>Malpighiales</taxon>
        <taxon>Linaceae</taxon>
        <taxon>Linum</taxon>
    </lineage>
</organism>
<feature type="compositionally biased region" description="Polar residues" evidence="1">
    <location>
        <begin position="34"/>
        <end position="50"/>
    </location>
</feature>
<dbReference type="PANTHER" id="PTHR45786:SF74">
    <property type="entry name" value="ATP-DEPENDENT DNA HELICASE"/>
    <property type="match status" value="1"/>
</dbReference>
<dbReference type="EMBL" id="CAMGYJ010000002">
    <property type="protein sequence ID" value="CAI0375528.1"/>
    <property type="molecule type" value="Genomic_DNA"/>
</dbReference>
<evidence type="ECO:0008006" key="4">
    <source>
        <dbReference type="Google" id="ProtNLM"/>
    </source>
</evidence>
<feature type="region of interest" description="Disordered" evidence="1">
    <location>
        <begin position="1"/>
        <end position="62"/>
    </location>
</feature>
<dbReference type="PANTHER" id="PTHR45786">
    <property type="entry name" value="DNA BINDING PROTEIN-LIKE"/>
    <property type="match status" value="1"/>
</dbReference>
<protein>
    <recommendedName>
        <fullName evidence="4">Helitron helicase-like domain-containing protein</fullName>
    </recommendedName>
</protein>
<dbReference type="Proteomes" id="UP001154282">
    <property type="component" value="Unassembled WGS sequence"/>
</dbReference>
<evidence type="ECO:0000313" key="2">
    <source>
        <dbReference type="EMBL" id="CAI0375528.1"/>
    </source>
</evidence>
<keyword evidence="3" id="KW-1185">Reference proteome</keyword>
<accession>A0AAV0GSV3</accession>
<reference evidence="2" key="1">
    <citation type="submission" date="2022-08" db="EMBL/GenBank/DDBJ databases">
        <authorList>
            <person name="Gutierrez-Valencia J."/>
        </authorList>
    </citation>
    <scope>NUCLEOTIDE SEQUENCE</scope>
</reference>
<gene>
    <name evidence="2" type="ORF">LITE_LOCUS628</name>
</gene>
<proteinExistence type="predicted"/>
<dbReference type="AlphaFoldDB" id="A0AAV0GSV3"/>
<evidence type="ECO:0000313" key="3">
    <source>
        <dbReference type="Proteomes" id="UP001154282"/>
    </source>
</evidence>
<comment type="caution">
    <text evidence="2">The sequence shown here is derived from an EMBL/GenBank/DDBJ whole genome shotgun (WGS) entry which is preliminary data.</text>
</comment>
<feature type="compositionally biased region" description="Basic residues" evidence="1">
    <location>
        <begin position="1"/>
        <end position="20"/>
    </location>
</feature>
<feature type="non-terminal residue" evidence="2">
    <location>
        <position position="260"/>
    </location>
</feature>